<feature type="binding site" evidence="3">
    <location>
        <begin position="247"/>
        <end position="252"/>
    </location>
    <ligand>
        <name>Mo-bis(molybdopterin guanine dinucleotide)</name>
        <dbReference type="ChEBI" id="CHEBI:60539"/>
    </ligand>
</feature>
<evidence type="ECO:0000256" key="3">
    <source>
        <dbReference type="HAMAP-Rule" id="MF_00187"/>
    </source>
</evidence>
<dbReference type="Gene3D" id="3.40.140.10">
    <property type="entry name" value="Cytidine Deaminase, domain 2"/>
    <property type="match status" value="1"/>
</dbReference>
<dbReference type="Gene3D" id="3.10.20.10">
    <property type="match status" value="1"/>
</dbReference>
<organism evidence="4 5">
    <name type="scientific">Helicobacter ganmani</name>
    <dbReference type="NCBI Taxonomy" id="60246"/>
    <lineage>
        <taxon>Bacteria</taxon>
        <taxon>Pseudomonadati</taxon>
        <taxon>Campylobacterota</taxon>
        <taxon>Epsilonproteobacteria</taxon>
        <taxon>Campylobacterales</taxon>
        <taxon>Helicobacteraceae</taxon>
        <taxon>Helicobacter</taxon>
    </lineage>
</organism>
<comment type="similarity">
    <text evidence="3">Belongs to the FdhD family.</text>
</comment>
<protein>
    <recommendedName>
        <fullName evidence="3">Sulfur carrier protein FdhD</fullName>
    </recommendedName>
</protein>
<feature type="active site" description="Cysteine persulfide intermediate" evidence="3">
    <location>
        <position position="111"/>
    </location>
</feature>
<comment type="function">
    <text evidence="3">Required for formate dehydrogenase (FDH) activity. Acts as a sulfur carrier protein that transfers sulfur from IscS to the molybdenum cofactor prior to its insertion into FDH.</text>
</comment>
<keyword evidence="5" id="KW-1185">Reference proteome</keyword>
<evidence type="ECO:0000256" key="1">
    <source>
        <dbReference type="ARBA" id="ARBA00022490"/>
    </source>
</evidence>
<dbReference type="GO" id="GO:0016783">
    <property type="term" value="F:sulfurtransferase activity"/>
    <property type="evidence" value="ECO:0007669"/>
    <property type="project" value="InterPro"/>
</dbReference>
<dbReference type="GeneID" id="82536365"/>
<dbReference type="EMBL" id="NXLS01000011">
    <property type="protein sequence ID" value="RDU61799.1"/>
    <property type="molecule type" value="Genomic_DNA"/>
</dbReference>
<dbReference type="PIRSF" id="PIRSF015626">
    <property type="entry name" value="FdhD"/>
    <property type="match status" value="1"/>
</dbReference>
<dbReference type="GO" id="GO:0097163">
    <property type="term" value="F:sulfur carrier activity"/>
    <property type="evidence" value="ECO:0007669"/>
    <property type="project" value="UniProtKB-UniRule"/>
</dbReference>
<dbReference type="GO" id="GO:0005737">
    <property type="term" value="C:cytoplasm"/>
    <property type="evidence" value="ECO:0007669"/>
    <property type="project" value="UniProtKB-SubCell"/>
</dbReference>
<dbReference type="SUPFAM" id="SSF53927">
    <property type="entry name" value="Cytidine deaminase-like"/>
    <property type="match status" value="1"/>
</dbReference>
<dbReference type="OrthoDB" id="3197277at2"/>
<keyword evidence="2 3" id="KW-0501">Molybdenum cofactor biosynthesis</keyword>
<dbReference type="InterPro" id="IPR016193">
    <property type="entry name" value="Cytidine_deaminase-like"/>
</dbReference>
<evidence type="ECO:0000313" key="5">
    <source>
        <dbReference type="Proteomes" id="UP000256650"/>
    </source>
</evidence>
<dbReference type="NCBIfam" id="NF001943">
    <property type="entry name" value="PRK00724.1-2"/>
    <property type="match status" value="1"/>
</dbReference>
<dbReference type="Proteomes" id="UP000256650">
    <property type="component" value="Unassembled WGS sequence"/>
</dbReference>
<dbReference type="PANTHER" id="PTHR30592:SF1">
    <property type="entry name" value="SULFUR CARRIER PROTEIN FDHD"/>
    <property type="match status" value="1"/>
</dbReference>
<keyword evidence="4" id="KW-0808">Transferase</keyword>
<comment type="subcellular location">
    <subcellularLocation>
        <location evidence="3">Cytoplasm</location>
    </subcellularLocation>
</comment>
<dbReference type="NCBIfam" id="TIGR00129">
    <property type="entry name" value="fdhD_narQ"/>
    <property type="match status" value="1"/>
</dbReference>
<gene>
    <name evidence="3" type="primary">fdhD</name>
    <name evidence="4" type="ORF">CQA43_08740</name>
</gene>
<dbReference type="GO" id="GO:0006777">
    <property type="term" value="P:Mo-molybdopterin cofactor biosynthetic process"/>
    <property type="evidence" value="ECO:0007669"/>
    <property type="project" value="UniProtKB-UniRule"/>
</dbReference>
<proteinExistence type="inferred from homology"/>
<keyword evidence="1 3" id="KW-0963">Cytoplasm</keyword>
<dbReference type="PANTHER" id="PTHR30592">
    <property type="entry name" value="FORMATE DEHYDROGENASE"/>
    <property type="match status" value="1"/>
</dbReference>
<reference evidence="4 5" key="1">
    <citation type="submission" date="2018-04" db="EMBL/GenBank/DDBJ databases">
        <title>Novel Campyloabacter and Helicobacter Species and Strains.</title>
        <authorList>
            <person name="Mannion A.J."/>
            <person name="Shen Z."/>
            <person name="Fox J.G."/>
        </authorList>
    </citation>
    <scope>NUCLEOTIDE SEQUENCE [LARGE SCALE GENOMIC DNA]</scope>
    <source>
        <strain evidence="4 5">MIT 99-5101</strain>
    </source>
</reference>
<sequence>MESYYQALKIERISPSGFGGDSLGFVEDCVIAEERVGFYLNGKKLLSVMSIPKEQDCHIVGFLISEGVINDVSQIRRLEIAKDGKSVAIEAEIVEENLKNLFREKTLTSGCCVGVAGNLEGHIIERFVESDRKISCSELFECLQCFESPSEMFEKTGCVHKAMLVLRDSTLICEDIGRHNAIDKVMGKARLQGLDTRNAILYVSGRLSLEMVIKAVMHNIPIVISKAAATLMGVKAAQETGVTLVGFARGKRANIYTHSGRITE</sequence>
<evidence type="ECO:0000256" key="2">
    <source>
        <dbReference type="ARBA" id="ARBA00023150"/>
    </source>
</evidence>
<evidence type="ECO:0000313" key="4">
    <source>
        <dbReference type="EMBL" id="RDU61799.1"/>
    </source>
</evidence>
<comment type="caution">
    <text evidence="4">The sequence shown here is derived from an EMBL/GenBank/DDBJ whole genome shotgun (WGS) entry which is preliminary data.</text>
</comment>
<dbReference type="Pfam" id="PF02634">
    <property type="entry name" value="FdhD-NarQ"/>
    <property type="match status" value="1"/>
</dbReference>
<dbReference type="InterPro" id="IPR003786">
    <property type="entry name" value="FdhD"/>
</dbReference>
<accession>A0A3D8I9H4</accession>
<dbReference type="RefSeq" id="WP_115552213.1">
    <property type="nucleotide sequence ID" value="NZ_CAPHNE010000031.1"/>
</dbReference>
<dbReference type="AlphaFoldDB" id="A0A3D8I9H4"/>
<name>A0A3D8I9H4_9HELI</name>
<dbReference type="HAMAP" id="MF_00187">
    <property type="entry name" value="FdhD"/>
    <property type="match status" value="1"/>
</dbReference>